<evidence type="ECO:0000259" key="8">
    <source>
        <dbReference type="Pfam" id="PF08546"/>
    </source>
</evidence>
<dbReference type="InterPro" id="IPR002933">
    <property type="entry name" value="Peptidase_M20"/>
</dbReference>
<dbReference type="SUPFAM" id="SSF48179">
    <property type="entry name" value="6-phosphogluconate dehydrogenase C-terminal domain-like"/>
    <property type="match status" value="1"/>
</dbReference>
<evidence type="ECO:0000256" key="2">
    <source>
        <dbReference type="ARBA" id="ARBA00022723"/>
    </source>
</evidence>
<organism evidence="9 10">
    <name type="scientific">Streptomyces nanshensis</name>
    <dbReference type="NCBI Taxonomy" id="518642"/>
    <lineage>
        <taxon>Bacteria</taxon>
        <taxon>Bacillati</taxon>
        <taxon>Actinomycetota</taxon>
        <taxon>Actinomycetes</taxon>
        <taxon>Kitasatosporales</taxon>
        <taxon>Streptomycetaceae</taxon>
        <taxon>Streptomyces</taxon>
    </lineage>
</organism>
<feature type="domain" description="Peptidase M20 dimerisation" evidence="7">
    <location>
        <begin position="623"/>
        <end position="716"/>
    </location>
</feature>
<sequence>MSGAAYTVVGGGAIGGTLAHALARAGHPVTVVDTDAEHVAAIREHGLTVDHGGGRFAAARVSAVTPEEFDALHPADDGNGTGGGNGNAGGNGNGGAGRLSRVLLAVKAQATEPAVRWIARRLAPDGYVVSVQNGFNEALVAEHVGPERTVAAFVNIFADVTGPGVIRDGGPGAFVVGEPGGAPVSERVRRLVADLQAWGPARASDNVEGHLWAKAGFGAMLAATALADDAMADLVDRHRTAMYALVGEVFAVAGELGVRLEPFDAFEALAFQEGAPEAVRRAATDRLTAWLRTQPKDRSGIWRDIAVRRRPVEVTTHYASVFEEAERAGIPTPVLRAVIGGLRELEQDPAGMSESRLDELDRLAADLAAPGAPADRPRDGVPTPREESAPSSGATLDPSPETSSGPCPSPGGLPPGVRLSGEEARSVRAWLERHREEMAGDLAEYTARGSSSDDPAALEDCLAWLRGWLDEALGAPGGTTGITEELLERQGAGDVLVRRYPASNPAADGDARDPDGTGPRPVLLLAHYDTVWPTGTLEEWPFRREGDRISGPGVFDMKAGLVQAVWALRALDALGLPRPACTLLLNGDEETGSLASSDAIVAEASGSRAALVFEAAADGAVKTARKGVGLFRLTVRGVEAHAGLDPTAGASAVQEAAHQVLRLGALSDPAAGTTVNVGVLHGGTRSNVTAGQAVADLDVRVASTAERKRIEAALSALSPVDPRTQVAVTGDWNRPVFERTPEVGRLYELARACAEPLGLDLRETSVGGASDGNFVLAAGVPVLDGLGAVGAGAHARSEHTSASGMTERAALAAGVLAAFADGRPPGAAGTIR</sequence>
<reference evidence="9 10" key="1">
    <citation type="journal article" date="2016" name="Front. Microbiol.">
        <title>Comparative Genomics Analysis of Streptomyces Species Reveals Their Adaptation to the Marine Environment and Their Diversity at the Genomic Level.</title>
        <authorList>
            <person name="Tian X."/>
            <person name="Zhang Z."/>
            <person name="Yang T."/>
            <person name="Chen M."/>
            <person name="Li J."/>
            <person name="Chen F."/>
            <person name="Yang J."/>
            <person name="Li W."/>
            <person name="Zhang B."/>
            <person name="Zhang Z."/>
            <person name="Wu J."/>
            <person name="Zhang C."/>
            <person name="Long L."/>
            <person name="Xiao J."/>
        </authorList>
    </citation>
    <scope>NUCLEOTIDE SEQUENCE [LARGE SCALE GENOMIC DNA]</scope>
    <source>
        <strain evidence="9 10">SCSIO 10429</strain>
    </source>
</reference>
<dbReference type="InterPro" id="IPR036291">
    <property type="entry name" value="NAD(P)-bd_dom_sf"/>
</dbReference>
<keyword evidence="10" id="KW-1185">Reference proteome</keyword>
<evidence type="ECO:0000313" key="10">
    <source>
        <dbReference type="Proteomes" id="UP000176005"/>
    </source>
</evidence>
<evidence type="ECO:0000259" key="6">
    <source>
        <dbReference type="Pfam" id="PF02558"/>
    </source>
</evidence>
<dbReference type="EMBL" id="LJGW01000379">
    <property type="protein sequence ID" value="OEV09160.1"/>
    <property type="molecule type" value="Genomic_DNA"/>
</dbReference>
<dbReference type="Gene3D" id="3.30.70.360">
    <property type="match status" value="1"/>
</dbReference>
<keyword evidence="4" id="KW-0862">Zinc</keyword>
<evidence type="ECO:0000256" key="1">
    <source>
        <dbReference type="ARBA" id="ARBA00001947"/>
    </source>
</evidence>
<dbReference type="InterPro" id="IPR013752">
    <property type="entry name" value="KPA_reductase"/>
</dbReference>
<dbReference type="AlphaFoldDB" id="A0A1E7KZ04"/>
<comment type="cofactor">
    <cofactor evidence="1">
        <name>Zn(2+)</name>
        <dbReference type="ChEBI" id="CHEBI:29105"/>
    </cofactor>
</comment>
<dbReference type="InterPro" id="IPR013328">
    <property type="entry name" value="6PGD_dom2"/>
</dbReference>
<dbReference type="PATRIC" id="fig|518642.10.peg.5601"/>
<dbReference type="Pfam" id="PF02558">
    <property type="entry name" value="ApbA"/>
    <property type="match status" value="1"/>
</dbReference>
<accession>A0A1E7KZ04</accession>
<feature type="domain" description="Ketopantoate reductase N-terminal" evidence="6">
    <location>
        <begin position="7"/>
        <end position="179"/>
    </location>
</feature>
<dbReference type="PANTHER" id="PTHR43808:SF9">
    <property type="entry name" value="BLL0789 PROTEIN"/>
    <property type="match status" value="1"/>
</dbReference>
<dbReference type="Proteomes" id="UP000176005">
    <property type="component" value="Unassembled WGS sequence"/>
</dbReference>
<name>A0A1E7KZ04_9ACTN</name>
<dbReference type="SUPFAM" id="SSF55031">
    <property type="entry name" value="Bacterial exopeptidase dimerisation domain"/>
    <property type="match status" value="1"/>
</dbReference>
<comment type="caution">
    <text evidence="9">The sequence shown here is derived from an EMBL/GenBank/DDBJ whole genome shotgun (WGS) entry which is preliminary data.</text>
</comment>
<proteinExistence type="predicted"/>
<gene>
    <name evidence="9" type="ORF">AN218_23360</name>
</gene>
<dbReference type="InterPro" id="IPR008927">
    <property type="entry name" value="6-PGluconate_DH-like_C_sf"/>
</dbReference>
<feature type="compositionally biased region" description="Basic and acidic residues" evidence="5">
    <location>
        <begin position="375"/>
        <end position="388"/>
    </location>
</feature>
<keyword evidence="3" id="KW-0378">Hydrolase</keyword>
<dbReference type="InterPro" id="IPR036264">
    <property type="entry name" value="Bact_exopeptidase_dim_dom"/>
</dbReference>
<evidence type="ECO:0000256" key="3">
    <source>
        <dbReference type="ARBA" id="ARBA00022801"/>
    </source>
</evidence>
<dbReference type="InterPro" id="IPR011650">
    <property type="entry name" value="Peptidase_M20_dimer"/>
</dbReference>
<evidence type="ECO:0000259" key="7">
    <source>
        <dbReference type="Pfam" id="PF07687"/>
    </source>
</evidence>
<evidence type="ECO:0000256" key="5">
    <source>
        <dbReference type="SAM" id="MobiDB-lite"/>
    </source>
</evidence>
<dbReference type="InterPro" id="IPR001261">
    <property type="entry name" value="ArgE/DapE_CS"/>
</dbReference>
<dbReference type="GO" id="GO:0046872">
    <property type="term" value="F:metal ion binding"/>
    <property type="evidence" value="ECO:0007669"/>
    <property type="project" value="UniProtKB-KW"/>
</dbReference>
<dbReference type="CDD" id="cd03885">
    <property type="entry name" value="M20_CPDG2"/>
    <property type="match status" value="1"/>
</dbReference>
<dbReference type="Pfam" id="PF01546">
    <property type="entry name" value="Peptidase_M20"/>
    <property type="match status" value="1"/>
</dbReference>
<dbReference type="Pfam" id="PF07687">
    <property type="entry name" value="M20_dimer"/>
    <property type="match status" value="1"/>
</dbReference>
<dbReference type="InterPro" id="IPR013332">
    <property type="entry name" value="KPR_N"/>
</dbReference>
<dbReference type="SUPFAM" id="SSF51735">
    <property type="entry name" value="NAD(P)-binding Rossmann-fold domains"/>
    <property type="match status" value="1"/>
</dbReference>
<feature type="region of interest" description="Disordered" evidence="5">
    <location>
        <begin position="367"/>
        <end position="421"/>
    </location>
</feature>
<dbReference type="RefSeq" id="WP_070018879.1">
    <property type="nucleotide sequence ID" value="NZ_LJGW01000379.1"/>
</dbReference>
<evidence type="ECO:0000313" key="9">
    <source>
        <dbReference type="EMBL" id="OEV09160.1"/>
    </source>
</evidence>
<dbReference type="Gene3D" id="1.10.1040.10">
    <property type="entry name" value="N-(1-d-carboxylethyl)-l-norvaline Dehydrogenase, domain 2"/>
    <property type="match status" value="1"/>
</dbReference>
<dbReference type="Gene3D" id="3.40.50.720">
    <property type="entry name" value="NAD(P)-binding Rossmann-like Domain"/>
    <property type="match status" value="1"/>
</dbReference>
<evidence type="ECO:0000256" key="4">
    <source>
        <dbReference type="ARBA" id="ARBA00022833"/>
    </source>
</evidence>
<protein>
    <submittedName>
        <fullName evidence="9">2-dehydropantoate 2-reductase</fullName>
    </submittedName>
</protein>
<dbReference type="SUPFAM" id="SSF53187">
    <property type="entry name" value="Zn-dependent exopeptidases"/>
    <property type="match status" value="1"/>
</dbReference>
<dbReference type="Gene3D" id="3.40.630.10">
    <property type="entry name" value="Zn peptidases"/>
    <property type="match status" value="1"/>
</dbReference>
<feature type="compositionally biased region" description="Gly residues" evidence="5">
    <location>
        <begin position="79"/>
        <end position="92"/>
    </location>
</feature>
<dbReference type="PANTHER" id="PTHR43808">
    <property type="entry name" value="ACETYLORNITHINE DEACETYLASE"/>
    <property type="match status" value="1"/>
</dbReference>
<dbReference type="InterPro" id="IPR050072">
    <property type="entry name" value="Peptidase_M20A"/>
</dbReference>
<feature type="region of interest" description="Disordered" evidence="5">
    <location>
        <begin position="71"/>
        <end position="92"/>
    </location>
</feature>
<feature type="domain" description="Ketopantoate reductase C-terminal" evidence="8">
    <location>
        <begin position="207"/>
        <end position="345"/>
    </location>
</feature>
<dbReference type="GO" id="GO:0016787">
    <property type="term" value="F:hydrolase activity"/>
    <property type="evidence" value="ECO:0007669"/>
    <property type="project" value="UniProtKB-KW"/>
</dbReference>
<keyword evidence="2" id="KW-0479">Metal-binding</keyword>
<dbReference type="PROSITE" id="PS00758">
    <property type="entry name" value="ARGE_DAPE_CPG2_1"/>
    <property type="match status" value="1"/>
</dbReference>
<dbReference type="Pfam" id="PF08546">
    <property type="entry name" value="ApbA_C"/>
    <property type="match status" value="1"/>
</dbReference>